<dbReference type="EMBL" id="BAABJW010000012">
    <property type="protein sequence ID" value="GAA4819054.1"/>
    <property type="molecule type" value="Genomic_DNA"/>
</dbReference>
<accession>A0ABP9CUC9</accession>
<proteinExistence type="predicted"/>
<dbReference type="Proteomes" id="UP001501433">
    <property type="component" value="Unassembled WGS sequence"/>
</dbReference>
<organism evidence="2 3">
    <name type="scientific">Litoribaculum gwangyangense</name>
    <dbReference type="NCBI Taxonomy" id="1130722"/>
    <lineage>
        <taxon>Bacteria</taxon>
        <taxon>Pseudomonadati</taxon>
        <taxon>Bacteroidota</taxon>
        <taxon>Flavobacteriia</taxon>
        <taxon>Flavobacteriales</taxon>
        <taxon>Flavobacteriaceae</taxon>
        <taxon>Litoribaculum</taxon>
    </lineage>
</organism>
<comment type="caution">
    <text evidence="2">The sequence shown here is derived from an EMBL/GenBank/DDBJ whole genome shotgun (WGS) entry which is preliminary data.</text>
</comment>
<keyword evidence="1" id="KW-0812">Transmembrane</keyword>
<feature type="transmembrane region" description="Helical" evidence="1">
    <location>
        <begin position="90"/>
        <end position="113"/>
    </location>
</feature>
<name>A0ABP9CUC9_9FLAO</name>
<keyword evidence="1" id="KW-0472">Membrane</keyword>
<evidence type="ECO:0000313" key="2">
    <source>
        <dbReference type="EMBL" id="GAA4819054.1"/>
    </source>
</evidence>
<reference evidence="3" key="1">
    <citation type="journal article" date="2019" name="Int. J. Syst. Evol. Microbiol.">
        <title>The Global Catalogue of Microorganisms (GCM) 10K type strain sequencing project: providing services to taxonomists for standard genome sequencing and annotation.</title>
        <authorList>
            <consortium name="The Broad Institute Genomics Platform"/>
            <consortium name="The Broad Institute Genome Sequencing Center for Infectious Disease"/>
            <person name="Wu L."/>
            <person name="Ma J."/>
        </authorList>
    </citation>
    <scope>NUCLEOTIDE SEQUENCE [LARGE SCALE GENOMIC DNA]</scope>
    <source>
        <strain evidence="3">JCM 18325</strain>
    </source>
</reference>
<keyword evidence="3" id="KW-1185">Reference proteome</keyword>
<keyword evidence="1" id="KW-1133">Transmembrane helix</keyword>
<gene>
    <name evidence="2" type="ORF">GCM10023330_29870</name>
</gene>
<sequence>MELVSGVGIGILGTKLIIPNKPTLDLNLSIITAFLTVMLFALIGIGIPGFIHSRLIDRNKLFGLGIGKATLGLGIGLVLAGILSTLTYGFLPYAFSSFIIPVLVPILFGVIGFNKGIKTFANTV</sequence>
<evidence type="ECO:0000313" key="3">
    <source>
        <dbReference type="Proteomes" id="UP001501433"/>
    </source>
</evidence>
<feature type="transmembrane region" description="Helical" evidence="1">
    <location>
        <begin position="62"/>
        <end position="84"/>
    </location>
</feature>
<feature type="transmembrane region" description="Helical" evidence="1">
    <location>
        <begin position="28"/>
        <end position="50"/>
    </location>
</feature>
<evidence type="ECO:0000256" key="1">
    <source>
        <dbReference type="SAM" id="Phobius"/>
    </source>
</evidence>
<protein>
    <submittedName>
        <fullName evidence="2">Uncharacterized protein</fullName>
    </submittedName>
</protein>